<protein>
    <recommendedName>
        <fullName evidence="2">IPT/TIG domain-containing protein</fullName>
    </recommendedName>
</protein>
<dbReference type="Pfam" id="PF01833">
    <property type="entry name" value="TIG"/>
    <property type="match status" value="1"/>
</dbReference>
<evidence type="ECO:0000313" key="4">
    <source>
        <dbReference type="Proteomes" id="UP000663873"/>
    </source>
</evidence>
<dbReference type="InterPro" id="IPR002909">
    <property type="entry name" value="IPT_dom"/>
</dbReference>
<feature type="non-terminal residue" evidence="3">
    <location>
        <position position="64"/>
    </location>
</feature>
<dbReference type="Proteomes" id="UP000663873">
    <property type="component" value="Unassembled WGS sequence"/>
</dbReference>
<dbReference type="CDD" id="cd00603">
    <property type="entry name" value="IPT_PCSR"/>
    <property type="match status" value="1"/>
</dbReference>
<name>A0A821UBX4_9BILA</name>
<dbReference type="Gene3D" id="2.60.40.10">
    <property type="entry name" value="Immunoglobulins"/>
    <property type="match status" value="1"/>
</dbReference>
<keyword evidence="1" id="KW-0732">Signal</keyword>
<feature type="domain" description="IPT/TIG" evidence="2">
    <location>
        <begin position="15"/>
        <end position="62"/>
    </location>
</feature>
<gene>
    <name evidence="3" type="ORF">UJA718_LOCUS44960</name>
</gene>
<feature type="signal peptide" evidence="1">
    <location>
        <begin position="1"/>
        <end position="24"/>
    </location>
</feature>
<feature type="chain" id="PRO_5032846313" description="IPT/TIG domain-containing protein" evidence="1">
    <location>
        <begin position="25"/>
        <end position="64"/>
    </location>
</feature>
<evidence type="ECO:0000313" key="3">
    <source>
        <dbReference type="EMBL" id="CAF4887253.1"/>
    </source>
</evidence>
<reference evidence="3" key="1">
    <citation type="submission" date="2021-02" db="EMBL/GenBank/DDBJ databases">
        <authorList>
            <person name="Nowell W R."/>
        </authorList>
    </citation>
    <scope>NUCLEOTIDE SEQUENCE</scope>
</reference>
<accession>A0A821UBX4</accession>
<comment type="caution">
    <text evidence="3">The sequence shown here is derived from an EMBL/GenBank/DDBJ whole genome shotgun (WGS) entry which is preliminary data.</text>
</comment>
<organism evidence="3 4">
    <name type="scientific">Rotaria socialis</name>
    <dbReference type="NCBI Taxonomy" id="392032"/>
    <lineage>
        <taxon>Eukaryota</taxon>
        <taxon>Metazoa</taxon>
        <taxon>Spiralia</taxon>
        <taxon>Gnathifera</taxon>
        <taxon>Rotifera</taxon>
        <taxon>Eurotatoria</taxon>
        <taxon>Bdelloidea</taxon>
        <taxon>Philodinida</taxon>
        <taxon>Philodinidae</taxon>
        <taxon>Rotaria</taxon>
    </lineage>
</organism>
<dbReference type="SUPFAM" id="SSF81296">
    <property type="entry name" value="E set domains"/>
    <property type="match status" value="1"/>
</dbReference>
<sequence>VGTIVSSLILISVATISSISPTSGSIYGGVLLTINGNGFAYSSNNIQITVGSTNCPIVQTTPGQ</sequence>
<evidence type="ECO:0000256" key="1">
    <source>
        <dbReference type="SAM" id="SignalP"/>
    </source>
</evidence>
<evidence type="ECO:0000259" key="2">
    <source>
        <dbReference type="Pfam" id="PF01833"/>
    </source>
</evidence>
<dbReference type="InterPro" id="IPR013783">
    <property type="entry name" value="Ig-like_fold"/>
</dbReference>
<feature type="non-terminal residue" evidence="3">
    <location>
        <position position="1"/>
    </location>
</feature>
<dbReference type="InterPro" id="IPR014756">
    <property type="entry name" value="Ig_E-set"/>
</dbReference>
<dbReference type="AlphaFoldDB" id="A0A821UBX4"/>
<proteinExistence type="predicted"/>
<dbReference type="EMBL" id="CAJOBP010072346">
    <property type="protein sequence ID" value="CAF4887253.1"/>
    <property type="molecule type" value="Genomic_DNA"/>
</dbReference>
<keyword evidence="4" id="KW-1185">Reference proteome</keyword>